<accession>A0A158L706</accession>
<evidence type="ECO:0000313" key="1">
    <source>
        <dbReference type="EMBL" id="SAL88591.1"/>
    </source>
</evidence>
<sequence>MRTHVAGLQNALHMAAADLFDDAALHGARRNLVERRGDPSLRFLRFTRQRNQLQPRFMRDAWRTATALAFANALGTLLGNALAPQADRLHRDTQFPRNHRIGVALVGPQRDARPHHISLRRRLPLDQR</sequence>
<organism evidence="1 2">
    <name type="scientific">Caballeronia terrestris</name>
    <dbReference type="NCBI Taxonomy" id="1226301"/>
    <lineage>
        <taxon>Bacteria</taxon>
        <taxon>Pseudomonadati</taxon>
        <taxon>Pseudomonadota</taxon>
        <taxon>Betaproteobacteria</taxon>
        <taxon>Burkholderiales</taxon>
        <taxon>Burkholderiaceae</taxon>
        <taxon>Caballeronia</taxon>
    </lineage>
</organism>
<gene>
    <name evidence="1" type="ORF">AWB67_07625</name>
</gene>
<dbReference type="AlphaFoldDB" id="A0A158L706"/>
<evidence type="ECO:0000313" key="2">
    <source>
        <dbReference type="Proteomes" id="UP000054925"/>
    </source>
</evidence>
<proteinExistence type="predicted"/>
<keyword evidence="2" id="KW-1185">Reference proteome</keyword>
<comment type="caution">
    <text evidence="1">The sequence shown here is derived from an EMBL/GenBank/DDBJ whole genome shotgun (WGS) entry which is preliminary data.</text>
</comment>
<protein>
    <submittedName>
        <fullName evidence="1">Uncharacterized protein</fullName>
    </submittedName>
</protein>
<dbReference type="Proteomes" id="UP000054925">
    <property type="component" value="Unassembled WGS sequence"/>
</dbReference>
<name>A0A158L706_9BURK</name>
<dbReference type="EMBL" id="FCOL02000515">
    <property type="protein sequence ID" value="SAL88591.1"/>
    <property type="molecule type" value="Genomic_DNA"/>
</dbReference>
<reference evidence="1" key="1">
    <citation type="submission" date="2016-01" db="EMBL/GenBank/DDBJ databases">
        <authorList>
            <person name="Peeters C."/>
        </authorList>
    </citation>
    <scope>NUCLEOTIDE SEQUENCE [LARGE SCALE GENOMIC DNA]</scope>
    <source>
        <strain evidence="1">LMG 22937</strain>
    </source>
</reference>